<evidence type="ECO:0000256" key="3">
    <source>
        <dbReference type="ARBA" id="ARBA00023004"/>
    </source>
</evidence>
<dbReference type="Pfam" id="PF13442">
    <property type="entry name" value="Cytochrome_CBB3"/>
    <property type="match status" value="1"/>
</dbReference>
<evidence type="ECO:0000313" key="6">
    <source>
        <dbReference type="EMBL" id="ANY83885.1"/>
    </source>
</evidence>
<gene>
    <name evidence="6" type="ORF">BB934_34310</name>
</gene>
<evidence type="ECO:0000256" key="1">
    <source>
        <dbReference type="ARBA" id="ARBA00022617"/>
    </source>
</evidence>
<reference evidence="6" key="1">
    <citation type="submission" date="2016-07" db="EMBL/GenBank/DDBJ databases">
        <title>Microvirga ossetica sp. nov. a new species of rhizobia isolated from root nodules of the legume species Vicia alpestris Steven originated from North Ossetia region in the Caucasus.</title>
        <authorList>
            <person name="Safronova V.I."/>
            <person name="Kuznetsova I.G."/>
            <person name="Sazanova A.L."/>
            <person name="Belimov A."/>
            <person name="Andronov E."/>
            <person name="Osledkin Y.S."/>
            <person name="Onishchuk O.P."/>
            <person name="Kurchak O.N."/>
            <person name="Shaposhnikov A.I."/>
            <person name="Willems A."/>
            <person name="Tikhonovich I.A."/>
        </authorList>
    </citation>
    <scope>NUCLEOTIDE SEQUENCE [LARGE SCALE GENOMIC DNA]</scope>
    <source>
        <strain evidence="6">V5/3M</strain>
        <plasmid evidence="6">unnamed3</plasmid>
    </source>
</reference>
<sequence length="276" mass="30201">MIEGLRRSLLLVLLGMNSLLVAPLAIAAELTLDVGSPMTLTTQELLARPDVATIHIPSDVSYRRAMTYQAVPLRSLLGMERIPFDGDLQIVATDGFVTNLPFALLNASGPGAVPWLAIEPLNQPWPKTPNGVATGPFYLVWLNPAASGIMSEQWPFQVAAIRKVAAHTARWPQLAVGDDVPTSSPIRRGQLVFATQCMVCHRMSGAGDATVGPDLNIPRNPTEYFQPWALKAFIRNPQSLRSWPEMRMPGFEQEAVSDTDLDAIIAYLAYMAGQRR</sequence>
<accession>A0A1B2EV88</accession>
<dbReference type="AlphaFoldDB" id="A0A1B2EV88"/>
<dbReference type="GO" id="GO:0009055">
    <property type="term" value="F:electron transfer activity"/>
    <property type="evidence" value="ECO:0007669"/>
    <property type="project" value="InterPro"/>
</dbReference>
<dbReference type="OrthoDB" id="5728201at2"/>
<dbReference type="PROSITE" id="PS51007">
    <property type="entry name" value="CYTC"/>
    <property type="match status" value="1"/>
</dbReference>
<dbReference type="SUPFAM" id="SSF46626">
    <property type="entry name" value="Cytochrome c"/>
    <property type="match status" value="1"/>
</dbReference>
<name>A0A1B2EV88_9HYPH</name>
<keyword evidence="3 4" id="KW-0408">Iron</keyword>
<dbReference type="InterPro" id="IPR036909">
    <property type="entry name" value="Cyt_c-like_dom_sf"/>
</dbReference>
<dbReference type="KEGG" id="moc:BB934_34310"/>
<dbReference type="GO" id="GO:0020037">
    <property type="term" value="F:heme binding"/>
    <property type="evidence" value="ECO:0007669"/>
    <property type="project" value="InterPro"/>
</dbReference>
<keyword evidence="2 4" id="KW-0479">Metal-binding</keyword>
<feature type="domain" description="Cytochrome c" evidence="5">
    <location>
        <begin position="184"/>
        <end position="272"/>
    </location>
</feature>
<dbReference type="GO" id="GO:0046872">
    <property type="term" value="F:metal ion binding"/>
    <property type="evidence" value="ECO:0007669"/>
    <property type="project" value="UniProtKB-KW"/>
</dbReference>
<protein>
    <submittedName>
        <fullName evidence="6">Cytochrome C</fullName>
    </submittedName>
</protein>
<keyword evidence="6" id="KW-0614">Plasmid</keyword>
<dbReference type="Gene3D" id="1.10.760.10">
    <property type="entry name" value="Cytochrome c-like domain"/>
    <property type="match status" value="1"/>
</dbReference>
<keyword evidence="1 4" id="KW-0349">Heme</keyword>
<proteinExistence type="predicted"/>
<dbReference type="InterPro" id="IPR009056">
    <property type="entry name" value="Cyt_c-like_dom"/>
</dbReference>
<evidence type="ECO:0000256" key="4">
    <source>
        <dbReference type="PROSITE-ProRule" id="PRU00433"/>
    </source>
</evidence>
<organism evidence="6">
    <name type="scientific">Microvirga ossetica</name>
    <dbReference type="NCBI Taxonomy" id="1882682"/>
    <lineage>
        <taxon>Bacteria</taxon>
        <taxon>Pseudomonadati</taxon>
        <taxon>Pseudomonadota</taxon>
        <taxon>Alphaproteobacteria</taxon>
        <taxon>Hyphomicrobiales</taxon>
        <taxon>Methylobacteriaceae</taxon>
        <taxon>Microvirga</taxon>
    </lineage>
</organism>
<geneLocation type="plasmid" evidence="6">
    <name>unnamed3</name>
</geneLocation>
<evidence type="ECO:0000259" key="5">
    <source>
        <dbReference type="PROSITE" id="PS51007"/>
    </source>
</evidence>
<evidence type="ECO:0000256" key="2">
    <source>
        <dbReference type="ARBA" id="ARBA00022723"/>
    </source>
</evidence>
<dbReference type="RefSeq" id="WP_099514851.1">
    <property type="nucleotide sequence ID" value="NZ_CP016618.1"/>
</dbReference>
<dbReference type="EMBL" id="CP016618">
    <property type="protein sequence ID" value="ANY83885.1"/>
    <property type="molecule type" value="Genomic_DNA"/>
</dbReference>